<dbReference type="InterPro" id="IPR002933">
    <property type="entry name" value="Peptidase_M20"/>
</dbReference>
<dbReference type="Proteomes" id="UP001299546">
    <property type="component" value="Unassembled WGS sequence"/>
</dbReference>
<accession>A0ABS8DE66</accession>
<keyword evidence="1" id="KW-0645">Protease</keyword>
<keyword evidence="1" id="KW-0378">Hydrolase</keyword>
<organism evidence="1 2">
    <name type="scientific">Bariatricus massiliensis</name>
    <dbReference type="NCBI Taxonomy" id="1745713"/>
    <lineage>
        <taxon>Bacteria</taxon>
        <taxon>Bacillati</taxon>
        <taxon>Bacillota</taxon>
        <taxon>Clostridia</taxon>
        <taxon>Lachnospirales</taxon>
        <taxon>Lachnospiraceae</taxon>
        <taxon>Bariatricus</taxon>
    </lineage>
</organism>
<dbReference type="EC" id="3.4.13.20" evidence="1"/>
<dbReference type="NCBIfam" id="TIGR01893">
    <property type="entry name" value="aa-his-dipept"/>
    <property type="match status" value="1"/>
</dbReference>
<name>A0ABS8DE66_9FIRM</name>
<dbReference type="PANTHER" id="PTHR43501">
    <property type="entry name" value="CYTOSOL NON-SPECIFIC DIPEPTIDASE"/>
    <property type="match status" value="1"/>
</dbReference>
<dbReference type="InterPro" id="IPR001160">
    <property type="entry name" value="Peptidase_M20C"/>
</dbReference>
<keyword evidence="1" id="KW-0224">Dipeptidase</keyword>
<dbReference type="SUPFAM" id="SSF53187">
    <property type="entry name" value="Zn-dependent exopeptidases"/>
    <property type="match status" value="1"/>
</dbReference>
<dbReference type="Gene3D" id="3.40.630.10">
    <property type="entry name" value="Zn peptidases"/>
    <property type="match status" value="2"/>
</dbReference>
<sequence>MDCQKVISYFKTISSIPRMSGDEQAVSDYIMEFAKERGLEAVRDGMNNVIVKKPATESGCDETVILQGHLDMVYVKTEDSTHRYEDGIKIKENEEFYYAGDTTLGADNGIAVAYCLAVLDSEELKHPNLEVIFTAQEEVGLAGADAMDISTLKGNKFINLDSEEEGIFYASCAGGLRCRMYWDIETKRQEGTYHMWKVSLHELKGGHSGMNISMGRGNAIVLLGRILQGLRELDVKTAQIHFPGKANAIPSMGSLCVYAEPEKREAVEKKLAGLEAVFKKELQYTDTIAIKMEEAVVENPETYTEELQEKLINSLVLLPNGVFTYSQSMEGLVESSMNLGALSEEDGRMMLLAMIRSSVASRKYELRDKLYIIAQTFCDDCTFENDYPGWEFRRESMLRDLSVEIYEELFGKKAEVAAIHAGLECGYWDDKKPGMDIISMGPDMYDVHSPEERVSKQSVENMWRFLVALLERLAN</sequence>
<dbReference type="EMBL" id="JAJCIS010000002">
    <property type="protein sequence ID" value="MCB7386711.1"/>
    <property type="molecule type" value="Genomic_DNA"/>
</dbReference>
<proteinExistence type="predicted"/>
<dbReference type="PANTHER" id="PTHR43501:SF1">
    <property type="entry name" value="CYTOSOL NON-SPECIFIC DIPEPTIDASE"/>
    <property type="match status" value="1"/>
</dbReference>
<dbReference type="PRINTS" id="PR00934">
    <property type="entry name" value="XHISDIPTASE"/>
</dbReference>
<dbReference type="PIRSF" id="PIRSF016599">
    <property type="entry name" value="Xaa-His_dipept"/>
    <property type="match status" value="1"/>
</dbReference>
<keyword evidence="2" id="KW-1185">Reference proteome</keyword>
<reference evidence="1 2" key="1">
    <citation type="submission" date="2021-10" db="EMBL/GenBank/DDBJ databases">
        <title>Collection of gut derived symbiotic bacterial strains cultured from healthy donors.</title>
        <authorList>
            <person name="Lin H."/>
            <person name="Littmann E."/>
            <person name="Kohout C."/>
            <person name="Pamer E.G."/>
        </authorList>
    </citation>
    <scope>NUCLEOTIDE SEQUENCE [LARGE SCALE GENOMIC DNA]</scope>
    <source>
        <strain evidence="1 2">DFI.1.165</strain>
    </source>
</reference>
<evidence type="ECO:0000313" key="2">
    <source>
        <dbReference type="Proteomes" id="UP001299546"/>
    </source>
</evidence>
<dbReference type="Pfam" id="PF01546">
    <property type="entry name" value="Peptidase_M20"/>
    <property type="match status" value="1"/>
</dbReference>
<protein>
    <submittedName>
        <fullName evidence="1">Beta-Ala-His dipeptidase</fullName>
        <ecNumber evidence="1">3.4.13.20</ecNumber>
    </submittedName>
</protein>
<dbReference type="RefSeq" id="WP_227183356.1">
    <property type="nucleotide sequence ID" value="NZ_JAJCIQ010000002.1"/>
</dbReference>
<evidence type="ECO:0000313" key="1">
    <source>
        <dbReference type="EMBL" id="MCB7386711.1"/>
    </source>
</evidence>
<gene>
    <name evidence="1" type="primary">pepD</name>
    <name evidence="1" type="ORF">LIZ65_05370</name>
</gene>
<comment type="caution">
    <text evidence="1">The sequence shown here is derived from an EMBL/GenBank/DDBJ whole genome shotgun (WGS) entry which is preliminary data.</text>
</comment>
<dbReference type="GO" id="GO:0016805">
    <property type="term" value="F:dipeptidase activity"/>
    <property type="evidence" value="ECO:0007669"/>
    <property type="project" value="UniProtKB-KW"/>
</dbReference>